<dbReference type="Proteomes" id="UP000054995">
    <property type="component" value="Unassembled WGS sequence"/>
</dbReference>
<evidence type="ECO:0000313" key="4">
    <source>
        <dbReference type="Proteomes" id="UP000054995"/>
    </source>
</evidence>
<dbReference type="Proteomes" id="UP000054815">
    <property type="component" value="Unassembled WGS sequence"/>
</dbReference>
<dbReference type="EMBL" id="JYDT01000023">
    <property type="protein sequence ID" value="KRY90279.1"/>
    <property type="molecule type" value="Genomic_DNA"/>
</dbReference>
<comment type="caution">
    <text evidence="2">The sequence shown here is derived from an EMBL/GenBank/DDBJ whole genome shotgun (WGS) entry which is preliminary data.</text>
</comment>
<sequence length="67" mass="7753">MLIYLFMLCGSDGDHFLAGKKRKERNVRLLLVDRDIKCEQKRNREFVMLLTNTFTLNPDARPALAVG</sequence>
<keyword evidence="4" id="KW-1185">Reference proteome</keyword>
<reference evidence="3 4" key="1">
    <citation type="submission" date="2015-01" db="EMBL/GenBank/DDBJ databases">
        <title>Evolution of Trichinella species and genotypes.</title>
        <authorList>
            <person name="Korhonen P.K."/>
            <person name="Edoardo P."/>
            <person name="Giuseppe L.R."/>
            <person name="Gasser R.B."/>
        </authorList>
    </citation>
    <scope>NUCLEOTIDE SEQUENCE [LARGE SCALE GENOMIC DNA]</scope>
    <source>
        <strain evidence="1">ISS141</strain>
        <strain evidence="2">ISS470</strain>
    </source>
</reference>
<protein>
    <submittedName>
        <fullName evidence="2">Uncharacterized protein</fullName>
    </submittedName>
</protein>
<evidence type="ECO:0000313" key="3">
    <source>
        <dbReference type="Proteomes" id="UP000054815"/>
    </source>
</evidence>
<name>A0A0V1FW84_TRIPS</name>
<organism evidence="2 4">
    <name type="scientific">Trichinella pseudospiralis</name>
    <name type="common">Parasitic roundworm</name>
    <dbReference type="NCBI Taxonomy" id="6337"/>
    <lineage>
        <taxon>Eukaryota</taxon>
        <taxon>Metazoa</taxon>
        <taxon>Ecdysozoa</taxon>
        <taxon>Nematoda</taxon>
        <taxon>Enoplea</taxon>
        <taxon>Dorylaimia</taxon>
        <taxon>Trichinellida</taxon>
        <taxon>Trichinellidae</taxon>
        <taxon>Trichinella</taxon>
    </lineage>
</organism>
<proteinExistence type="predicted"/>
<evidence type="ECO:0000313" key="2">
    <source>
        <dbReference type="EMBL" id="KRY90279.1"/>
    </source>
</evidence>
<evidence type="ECO:0000313" key="1">
    <source>
        <dbReference type="EMBL" id="KRX98613.1"/>
    </source>
</evidence>
<dbReference type="EMBL" id="JYDU01000020">
    <property type="protein sequence ID" value="KRX98613.1"/>
    <property type="molecule type" value="Genomic_DNA"/>
</dbReference>
<accession>A0A0V1FW84</accession>
<gene>
    <name evidence="2" type="ORF">T4D_11053</name>
    <name evidence="1" type="ORF">T4E_7418</name>
</gene>
<dbReference type="AlphaFoldDB" id="A0A0V1FW84"/>